<dbReference type="PROSITE" id="PS00893">
    <property type="entry name" value="NUDIX_BOX"/>
    <property type="match status" value="1"/>
</dbReference>
<dbReference type="EMBL" id="BAABRN010000017">
    <property type="protein sequence ID" value="GAA5502032.1"/>
    <property type="molecule type" value="Genomic_DNA"/>
</dbReference>
<name>A0ABP9V9U0_9DEIO</name>
<gene>
    <name evidence="9" type="primary">nudL</name>
    <name evidence="9" type="ORF">Dxin01_01771</name>
</gene>
<dbReference type="InterPro" id="IPR000086">
    <property type="entry name" value="NUDIX_hydrolase_dom"/>
</dbReference>
<keyword evidence="6" id="KW-0464">Manganese</keyword>
<dbReference type="PRINTS" id="PR00502">
    <property type="entry name" value="NUDIXFAMILY"/>
</dbReference>
<dbReference type="RefSeq" id="WP_353542004.1">
    <property type="nucleotide sequence ID" value="NZ_BAABRN010000017.1"/>
</dbReference>
<keyword evidence="10" id="KW-1185">Reference proteome</keyword>
<keyword evidence="5" id="KW-0460">Magnesium</keyword>
<dbReference type="InterPro" id="IPR020476">
    <property type="entry name" value="Nudix_hydrolase"/>
</dbReference>
<dbReference type="Pfam" id="PF00293">
    <property type="entry name" value="NUDIX"/>
    <property type="match status" value="1"/>
</dbReference>
<dbReference type="Gene3D" id="3.90.79.10">
    <property type="entry name" value="Nucleoside Triphosphate Pyrophosphohydrolase"/>
    <property type="match status" value="1"/>
</dbReference>
<evidence type="ECO:0000313" key="10">
    <source>
        <dbReference type="Proteomes" id="UP001458946"/>
    </source>
</evidence>
<proteinExistence type="inferred from homology"/>
<dbReference type="SUPFAM" id="SSF55811">
    <property type="entry name" value="Nudix"/>
    <property type="match status" value="1"/>
</dbReference>
<evidence type="ECO:0000256" key="2">
    <source>
        <dbReference type="ARBA" id="ARBA00001946"/>
    </source>
</evidence>
<dbReference type="CDD" id="cd03426">
    <property type="entry name" value="NUDIX_CoAse_Nudt7"/>
    <property type="match status" value="1"/>
</dbReference>
<evidence type="ECO:0000256" key="6">
    <source>
        <dbReference type="ARBA" id="ARBA00023211"/>
    </source>
</evidence>
<dbReference type="PANTHER" id="PTHR12992">
    <property type="entry name" value="NUDIX HYDROLASE"/>
    <property type="match status" value="1"/>
</dbReference>
<feature type="domain" description="Nudix hydrolase" evidence="8">
    <location>
        <begin position="34"/>
        <end position="165"/>
    </location>
</feature>
<dbReference type="InterPro" id="IPR020084">
    <property type="entry name" value="NUDIX_hydrolase_CS"/>
</dbReference>
<comment type="cofactor">
    <cofactor evidence="2">
        <name>Mg(2+)</name>
        <dbReference type="ChEBI" id="CHEBI:18420"/>
    </cofactor>
</comment>
<evidence type="ECO:0000313" key="9">
    <source>
        <dbReference type="EMBL" id="GAA5502032.1"/>
    </source>
</evidence>
<dbReference type="InterPro" id="IPR045121">
    <property type="entry name" value="CoAse"/>
</dbReference>
<evidence type="ECO:0000256" key="1">
    <source>
        <dbReference type="ARBA" id="ARBA00001936"/>
    </source>
</evidence>
<organism evidence="9 10">
    <name type="scientific">Deinococcus xinjiangensis</name>
    <dbReference type="NCBI Taxonomy" id="457454"/>
    <lineage>
        <taxon>Bacteria</taxon>
        <taxon>Thermotogati</taxon>
        <taxon>Deinococcota</taxon>
        <taxon>Deinococci</taxon>
        <taxon>Deinococcales</taxon>
        <taxon>Deinococcaceae</taxon>
        <taxon>Deinococcus</taxon>
    </lineage>
</organism>
<evidence type="ECO:0000256" key="4">
    <source>
        <dbReference type="ARBA" id="ARBA00022801"/>
    </source>
</evidence>
<comment type="similarity">
    <text evidence="7">Belongs to the Nudix hydrolase family.</text>
</comment>
<dbReference type="InterPro" id="IPR015797">
    <property type="entry name" value="NUDIX_hydrolase-like_dom_sf"/>
</dbReference>
<dbReference type="Proteomes" id="UP001458946">
    <property type="component" value="Unassembled WGS sequence"/>
</dbReference>
<evidence type="ECO:0000259" key="8">
    <source>
        <dbReference type="PROSITE" id="PS51462"/>
    </source>
</evidence>
<dbReference type="PROSITE" id="PS51462">
    <property type="entry name" value="NUDIX"/>
    <property type="match status" value="1"/>
</dbReference>
<protein>
    <submittedName>
        <fullName evidence="9">Nudix hydrolase NudL</fullName>
    </submittedName>
</protein>
<comment type="caution">
    <text evidence="9">The sequence shown here is derived from an EMBL/GenBank/DDBJ whole genome shotgun (WGS) entry which is preliminary data.</text>
</comment>
<evidence type="ECO:0000256" key="7">
    <source>
        <dbReference type="RuleBase" id="RU003476"/>
    </source>
</evidence>
<dbReference type="PANTHER" id="PTHR12992:SF11">
    <property type="entry name" value="MITOCHONDRIAL COENZYME A DIPHOSPHATASE NUDT8"/>
    <property type="match status" value="1"/>
</dbReference>
<comment type="cofactor">
    <cofactor evidence="1">
        <name>Mn(2+)</name>
        <dbReference type="ChEBI" id="CHEBI:29035"/>
    </cofactor>
</comment>
<sequence>MSHPSPDPLDDLQADPWALWLSERQRRSLHLPDYRRAAVLVALTVEADPRILLTIRSGDLPTHKGQIAFPGGSLDAGETPVQAALREAEEEVGLPPSAVQVLGELDDVFTPIGFHVTPVLARLKPEALAHLTLTPEVVQIIMPTVGELLGLNVVREIRTLPDGSRIPLYRYPWQGHDIWGMTARILHDLLGQGPAGV</sequence>
<evidence type="ECO:0000256" key="3">
    <source>
        <dbReference type="ARBA" id="ARBA00022723"/>
    </source>
</evidence>
<reference evidence="9 10" key="1">
    <citation type="submission" date="2024-02" db="EMBL/GenBank/DDBJ databases">
        <title>Deinococcus xinjiangensis NBRC 107630.</title>
        <authorList>
            <person name="Ichikawa N."/>
            <person name="Katano-Makiyama Y."/>
            <person name="Hidaka K."/>
        </authorList>
    </citation>
    <scope>NUCLEOTIDE SEQUENCE [LARGE SCALE GENOMIC DNA]</scope>
    <source>
        <strain evidence="9 10">NBRC 107630</strain>
    </source>
</reference>
<evidence type="ECO:0000256" key="5">
    <source>
        <dbReference type="ARBA" id="ARBA00022842"/>
    </source>
</evidence>
<keyword evidence="4 7" id="KW-0378">Hydrolase</keyword>
<keyword evidence="3" id="KW-0479">Metal-binding</keyword>
<accession>A0ABP9V9U0</accession>
<dbReference type="GO" id="GO:0016787">
    <property type="term" value="F:hydrolase activity"/>
    <property type="evidence" value="ECO:0007669"/>
    <property type="project" value="UniProtKB-KW"/>
</dbReference>